<sequence length="122" mass="13856">MAAHNELGKEGELLAANHLQSEGYVIRHRNWRCGHKELDIVAEKDGTLVFVEVKTRKDVLFGLPEDAVTNGKIRRIVSSADAYLRKYAIDLPVRFDLITIVTGENGLPRLRHIEDAFYPPLY</sequence>
<dbReference type="NCBIfam" id="NF009150">
    <property type="entry name" value="PRK12497.1-3"/>
    <property type="match status" value="1"/>
</dbReference>
<evidence type="ECO:0000256" key="1">
    <source>
        <dbReference type="ARBA" id="ARBA00006738"/>
    </source>
</evidence>
<dbReference type="CDD" id="cd20736">
    <property type="entry name" value="PoNe_Nuclease"/>
    <property type="match status" value="1"/>
</dbReference>
<proteinExistence type="inferred from homology"/>
<dbReference type="PANTHER" id="PTHR34039">
    <property type="entry name" value="UPF0102 PROTEIN YRAN"/>
    <property type="match status" value="1"/>
</dbReference>
<dbReference type="InterPro" id="IPR003509">
    <property type="entry name" value="UPF0102_YraN-like"/>
</dbReference>
<dbReference type="SUPFAM" id="SSF52980">
    <property type="entry name" value="Restriction endonuclease-like"/>
    <property type="match status" value="1"/>
</dbReference>
<dbReference type="Gene3D" id="3.40.1350.10">
    <property type="match status" value="1"/>
</dbReference>
<dbReference type="InterPro" id="IPR011856">
    <property type="entry name" value="tRNA_endonuc-like_dom_sf"/>
</dbReference>
<gene>
    <name evidence="3" type="ORF">PCLFYP37_02549</name>
</gene>
<organism evidence="3">
    <name type="scientific">Paraprevotella clara</name>
    <dbReference type="NCBI Taxonomy" id="454154"/>
    <lineage>
        <taxon>Bacteria</taxon>
        <taxon>Pseudomonadati</taxon>
        <taxon>Bacteroidota</taxon>
        <taxon>Bacteroidia</taxon>
        <taxon>Bacteroidales</taxon>
        <taxon>Prevotellaceae</taxon>
        <taxon>Paraprevotella</taxon>
    </lineage>
</organism>
<accession>A0A6N3DYU5</accession>
<dbReference type="PANTHER" id="PTHR34039:SF1">
    <property type="entry name" value="UPF0102 PROTEIN YRAN"/>
    <property type="match status" value="1"/>
</dbReference>
<dbReference type="HAMAP" id="MF_00048">
    <property type="entry name" value="UPF0102"/>
    <property type="match status" value="1"/>
</dbReference>
<evidence type="ECO:0000313" key="3">
    <source>
        <dbReference type="EMBL" id="VYU33542.1"/>
    </source>
</evidence>
<dbReference type="NCBIfam" id="NF009154">
    <property type="entry name" value="PRK12497.3-3"/>
    <property type="match status" value="1"/>
</dbReference>
<evidence type="ECO:0000256" key="2">
    <source>
        <dbReference type="HAMAP-Rule" id="MF_00048"/>
    </source>
</evidence>
<dbReference type="GO" id="GO:0003676">
    <property type="term" value="F:nucleic acid binding"/>
    <property type="evidence" value="ECO:0007669"/>
    <property type="project" value="InterPro"/>
</dbReference>
<dbReference type="InterPro" id="IPR011335">
    <property type="entry name" value="Restrct_endonuc-II-like"/>
</dbReference>
<dbReference type="EMBL" id="CACRUT010000015">
    <property type="protein sequence ID" value="VYU33542.1"/>
    <property type="molecule type" value="Genomic_DNA"/>
</dbReference>
<dbReference type="AlphaFoldDB" id="A0A6N3DYU5"/>
<dbReference type="Pfam" id="PF02021">
    <property type="entry name" value="UPF0102"/>
    <property type="match status" value="1"/>
</dbReference>
<protein>
    <recommendedName>
        <fullName evidence="2">UPF0102 protein PCLFYP37_02549</fullName>
    </recommendedName>
</protein>
<comment type="similarity">
    <text evidence="1 2">Belongs to the UPF0102 family.</text>
</comment>
<name>A0A6N3DYU5_9BACT</name>
<reference evidence="3" key="1">
    <citation type="submission" date="2019-11" db="EMBL/GenBank/DDBJ databases">
        <authorList>
            <person name="Feng L."/>
        </authorList>
    </citation>
    <scope>NUCLEOTIDE SEQUENCE</scope>
    <source>
        <strain evidence="3">PclaraLFYP37</strain>
    </source>
</reference>
<dbReference type="RefSeq" id="WP_008621249.1">
    <property type="nucleotide sequence ID" value="NZ_CABMOJ010000038.1"/>
</dbReference>
<dbReference type="GeneID" id="93557990"/>